<evidence type="ECO:0000259" key="2">
    <source>
        <dbReference type="Pfam" id="PF13193"/>
    </source>
</evidence>
<evidence type="ECO:0000313" key="3">
    <source>
        <dbReference type="EMBL" id="MFC3851589.1"/>
    </source>
</evidence>
<feature type="domain" description="AMP-binding enzyme C-terminal" evidence="2">
    <location>
        <begin position="335"/>
        <end position="407"/>
    </location>
</feature>
<proteinExistence type="predicted"/>
<sequence>MSDFELRDTDLFAVLKALLADELKRLRRVTEQDNFPEDWDLDTVIRPAHAESPPISLQADSLERFSLATRVADFFQIRESGLEDYLLRFNTLGEWVELIKEARVRGTKNLLFLTSGSTGDPKACLQNWNDLVEEMAFFRQVLTEQSTGLSSVKRIIALSPCHHIYGFLFSALLPSILAVPVVRGLSAFSMVQGRRVQAGDLVIGFPFIWKQISRSQQPFPKGVMGITSTGPCDKAVVLQLFNQGMEQLIEIYGSSETSGLGYRLHPDHAFELLPRWQPVDGRADTLMDRRTHVQFPLNDHLAWQTERQFFPQGRRDHAVQVAGTNVFPEAVAEKLRQLPEVQAVTVRLMSAAEGDRLKAFVVPVDSTVAASVLRQHLTSWCKTHLSAAECPQVFTFGATLPQNAMGKAADWSIIHQQDS</sequence>
<dbReference type="InterPro" id="IPR050237">
    <property type="entry name" value="ATP-dep_AMP-bd_enzyme"/>
</dbReference>
<evidence type="ECO:0000259" key="1">
    <source>
        <dbReference type="Pfam" id="PF00501"/>
    </source>
</evidence>
<dbReference type="EMBL" id="JBHRYR010000002">
    <property type="protein sequence ID" value="MFC3851589.1"/>
    <property type="molecule type" value="Genomic_DNA"/>
</dbReference>
<dbReference type="InterPro" id="IPR025110">
    <property type="entry name" value="AMP-bd_C"/>
</dbReference>
<gene>
    <name evidence="3" type="ORF">ACFOOG_01985</name>
</gene>
<organism evidence="3 4">
    <name type="scientific">Saccharospirillum mangrovi</name>
    <dbReference type="NCBI Taxonomy" id="2161747"/>
    <lineage>
        <taxon>Bacteria</taxon>
        <taxon>Pseudomonadati</taxon>
        <taxon>Pseudomonadota</taxon>
        <taxon>Gammaproteobacteria</taxon>
        <taxon>Oceanospirillales</taxon>
        <taxon>Saccharospirillaceae</taxon>
        <taxon>Saccharospirillum</taxon>
    </lineage>
</organism>
<name>A0ABV7ZTN1_9GAMM</name>
<feature type="domain" description="AMP-dependent synthetase/ligase" evidence="1">
    <location>
        <begin position="111"/>
        <end position="262"/>
    </location>
</feature>
<protein>
    <submittedName>
        <fullName evidence="3">AMP-binding protein</fullName>
    </submittedName>
</protein>
<dbReference type="PANTHER" id="PTHR43767:SF10">
    <property type="entry name" value="SURFACTIN SYNTHASE SUBUNIT 1"/>
    <property type="match status" value="1"/>
</dbReference>
<dbReference type="Pfam" id="PF00501">
    <property type="entry name" value="AMP-binding"/>
    <property type="match status" value="1"/>
</dbReference>
<accession>A0ABV7ZTN1</accession>
<dbReference type="InterPro" id="IPR045851">
    <property type="entry name" value="AMP-bd_C_sf"/>
</dbReference>
<dbReference type="Gene3D" id="3.30.300.30">
    <property type="match status" value="1"/>
</dbReference>
<dbReference type="Pfam" id="PF13193">
    <property type="entry name" value="AMP-binding_C"/>
    <property type="match status" value="1"/>
</dbReference>
<dbReference type="RefSeq" id="WP_380692783.1">
    <property type="nucleotide sequence ID" value="NZ_JBHRYR010000002.1"/>
</dbReference>
<dbReference type="PANTHER" id="PTHR43767">
    <property type="entry name" value="LONG-CHAIN-FATTY-ACID--COA LIGASE"/>
    <property type="match status" value="1"/>
</dbReference>
<dbReference type="Gene3D" id="3.40.50.12780">
    <property type="entry name" value="N-terminal domain of ligase-like"/>
    <property type="match status" value="1"/>
</dbReference>
<dbReference type="SUPFAM" id="SSF56801">
    <property type="entry name" value="Acetyl-CoA synthetase-like"/>
    <property type="match status" value="1"/>
</dbReference>
<dbReference type="InterPro" id="IPR042099">
    <property type="entry name" value="ANL_N_sf"/>
</dbReference>
<dbReference type="InterPro" id="IPR000873">
    <property type="entry name" value="AMP-dep_synth/lig_dom"/>
</dbReference>
<dbReference type="Proteomes" id="UP001595617">
    <property type="component" value="Unassembled WGS sequence"/>
</dbReference>
<reference evidence="4" key="1">
    <citation type="journal article" date="2019" name="Int. J. Syst. Evol. Microbiol.">
        <title>The Global Catalogue of Microorganisms (GCM) 10K type strain sequencing project: providing services to taxonomists for standard genome sequencing and annotation.</title>
        <authorList>
            <consortium name="The Broad Institute Genomics Platform"/>
            <consortium name="The Broad Institute Genome Sequencing Center for Infectious Disease"/>
            <person name="Wu L."/>
            <person name="Ma J."/>
        </authorList>
    </citation>
    <scope>NUCLEOTIDE SEQUENCE [LARGE SCALE GENOMIC DNA]</scope>
    <source>
        <strain evidence="4">IBRC 10765</strain>
    </source>
</reference>
<evidence type="ECO:0000313" key="4">
    <source>
        <dbReference type="Proteomes" id="UP001595617"/>
    </source>
</evidence>
<keyword evidence="4" id="KW-1185">Reference proteome</keyword>
<comment type="caution">
    <text evidence="3">The sequence shown here is derived from an EMBL/GenBank/DDBJ whole genome shotgun (WGS) entry which is preliminary data.</text>
</comment>